<evidence type="ECO:0000256" key="8">
    <source>
        <dbReference type="SAM" id="MobiDB-lite"/>
    </source>
</evidence>
<feature type="compositionally biased region" description="Polar residues" evidence="8">
    <location>
        <begin position="10"/>
        <end position="19"/>
    </location>
</feature>
<dbReference type="InterPro" id="IPR036116">
    <property type="entry name" value="FN3_sf"/>
</dbReference>
<dbReference type="GO" id="GO:0003712">
    <property type="term" value="F:transcription coregulator activity"/>
    <property type="evidence" value="ECO:0007669"/>
    <property type="project" value="TreeGrafter"/>
</dbReference>
<keyword evidence="11" id="KW-1185">Reference proteome</keyword>
<gene>
    <name evidence="10" type="ORF">COCON_G00209210</name>
</gene>
<feature type="compositionally biased region" description="Low complexity" evidence="8">
    <location>
        <begin position="260"/>
        <end position="288"/>
    </location>
</feature>
<evidence type="ECO:0000256" key="2">
    <source>
        <dbReference type="ARBA" id="ARBA00010344"/>
    </source>
</evidence>
<comment type="subcellular location">
    <subcellularLocation>
        <location evidence="1">Nucleus</location>
    </subcellularLocation>
</comment>
<dbReference type="AlphaFoldDB" id="A0A9Q1D082"/>
<evidence type="ECO:0000313" key="11">
    <source>
        <dbReference type="Proteomes" id="UP001152803"/>
    </source>
</evidence>
<feature type="compositionally biased region" description="Low complexity" evidence="8">
    <location>
        <begin position="689"/>
        <end position="716"/>
    </location>
</feature>
<feature type="compositionally biased region" description="Pro residues" evidence="8">
    <location>
        <begin position="352"/>
        <end position="362"/>
    </location>
</feature>
<feature type="compositionally biased region" description="Basic and acidic residues" evidence="8">
    <location>
        <begin position="149"/>
        <end position="159"/>
    </location>
</feature>
<feature type="compositionally biased region" description="Basic and acidic residues" evidence="8">
    <location>
        <begin position="76"/>
        <end position="89"/>
    </location>
</feature>
<feature type="compositionally biased region" description="Polar residues" evidence="8">
    <location>
        <begin position="52"/>
        <end position="61"/>
    </location>
</feature>
<feature type="compositionally biased region" description="Low complexity" evidence="8">
    <location>
        <begin position="98"/>
        <end position="118"/>
    </location>
</feature>
<evidence type="ECO:0000256" key="1">
    <source>
        <dbReference type="ARBA" id="ARBA00004123"/>
    </source>
</evidence>
<name>A0A9Q1D082_CONCO</name>
<evidence type="ECO:0000259" key="9">
    <source>
        <dbReference type="PROSITE" id="PS50853"/>
    </source>
</evidence>
<feature type="region of interest" description="Disordered" evidence="8">
    <location>
        <begin position="1"/>
        <end position="408"/>
    </location>
</feature>
<dbReference type="InterPro" id="IPR031870">
    <property type="entry name" value="ATF7IP_BD"/>
</dbReference>
<sequence length="1061" mass="109575">MGLDRMQEIDTMTRNNVTHSTRRKMDVAVAEEPQKKIFRARKTMKISDRQQLESLHNTLPSSKAACPSPPLLNGRHPAEGQKESEREKTSAGSSPMGTRSASPASRSPTPLALSLSLSPSPPAKTPEEPAALGTDTAPSSPASRPGATEMERGKGDEGKTPASPSADRGEGKGGEKEEEKEGQVKPSVLPEKEQEKEDDPPKPQGSPEEAPAGSPAAPLPSEGTDEDREKTAETKEAVAMDTGPSNDAPEDTTPILDKMAAAASSLAQSPAPPGNTTTSSPSLSPSHAPESDQEVKEGFLVLSEEEEAQGDKEDEKEKEREEGEDRQDGEKMEVEKEGEKEEGTGTHAQSASPPPPASPVPSPGEGGEVLTRQRKRALAGVVEPGQLPESGEKEQPENQRKRPRVERDELEAHIELKISGNADSRHKLEKVVQQLVAEQLRVLQLSVFDRSLQELRERVEKIDCATKHQHTLDTLQAKITRLTKKFGAANQARENLRKPQEISALSCAPSGSPAQRTARSVLDSQRTMLTTSPAGSTGPPKIFSAPSPSTSSPVAPAAALSLISTSSSASPTTSPLLIQLPLAVANAQGGTLLANHGSGMELVPVTSLAGPSPLNKAKAANAAPATFILQKTVPSSAAVPVPSSPSLPQITLARAAVYAGSGGMVTAPGSAVSVTSARTPAQCASAVGATSASSLPTSSTPAATGGQSSGATASAPLSGAAMASKTDTQATSRAPDSTTAKSPAQASRGGRAGAVIDLTEDDDDVLVTGVKKATVQSAPSVSASPSSSSPSSVGQRAAGGPPPLNSHATMHSQPSAQTTVNVSQRCQAVAPSPSRVLPHSSSKSSITLPSSGAVGGVRGAVGVTAAVGCNRLGSPQATGAAVRSSPQSTQHLNGPQLTVHHRPLQESLSKSLPCAALGPAAAGLPPLPSSPAPAGRLPPEAGHTSPPQQPQLKLARVQSQNGIVLSWCVEETDRTCAAVDSYHLYAYHQDQGPAGCPASQWKKIGEVKALPLPMACTLTQFVSGSKYYFAVRARDVYGRFGAFCEPQCTDVITPSSSSASS</sequence>
<feature type="region of interest" description="Disordered" evidence="8">
    <location>
        <begin position="529"/>
        <end position="549"/>
    </location>
</feature>
<dbReference type="SUPFAM" id="SSF49265">
    <property type="entry name" value="Fibronectin type III"/>
    <property type="match status" value="1"/>
</dbReference>
<accession>A0A9Q1D082</accession>
<keyword evidence="6" id="KW-0804">Transcription</keyword>
<feature type="compositionally biased region" description="Low complexity" evidence="8">
    <location>
        <begin position="205"/>
        <end position="222"/>
    </location>
</feature>
<dbReference type="GO" id="GO:0006355">
    <property type="term" value="P:regulation of DNA-templated transcription"/>
    <property type="evidence" value="ECO:0007669"/>
    <property type="project" value="TreeGrafter"/>
</dbReference>
<protein>
    <recommendedName>
        <fullName evidence="9">Fibronectin type-III domain-containing protein</fullName>
    </recommendedName>
</protein>
<dbReference type="InterPro" id="IPR003961">
    <property type="entry name" value="FN3_dom"/>
</dbReference>
<keyword evidence="4" id="KW-0805">Transcription regulation</keyword>
<evidence type="ECO:0000256" key="5">
    <source>
        <dbReference type="ARBA" id="ARBA00023159"/>
    </source>
</evidence>
<keyword evidence="3" id="KW-0678">Repressor</keyword>
<feature type="compositionally biased region" description="Basic and acidic residues" evidence="8">
    <location>
        <begin position="390"/>
        <end position="408"/>
    </location>
</feature>
<feature type="region of interest" description="Disordered" evidence="8">
    <location>
        <begin position="923"/>
        <end position="950"/>
    </location>
</feature>
<feature type="region of interest" description="Disordered" evidence="8">
    <location>
        <begin position="689"/>
        <end position="751"/>
    </location>
</feature>
<proteinExistence type="inferred from homology"/>
<evidence type="ECO:0000313" key="10">
    <source>
        <dbReference type="EMBL" id="KAJ8254309.1"/>
    </source>
</evidence>
<keyword evidence="7" id="KW-0539">Nucleus</keyword>
<evidence type="ECO:0000256" key="3">
    <source>
        <dbReference type="ARBA" id="ARBA00022491"/>
    </source>
</evidence>
<evidence type="ECO:0000256" key="7">
    <source>
        <dbReference type="ARBA" id="ARBA00023242"/>
    </source>
</evidence>
<dbReference type="InterPro" id="IPR056565">
    <property type="entry name" value="Fn3_ATF7IP"/>
</dbReference>
<evidence type="ECO:0000256" key="4">
    <source>
        <dbReference type="ARBA" id="ARBA00023015"/>
    </source>
</evidence>
<feature type="compositionally biased region" description="Basic and acidic residues" evidence="8">
    <location>
        <begin position="309"/>
        <end position="344"/>
    </location>
</feature>
<feature type="compositionally biased region" description="Low complexity" evidence="8">
    <location>
        <begin position="777"/>
        <end position="793"/>
    </location>
</feature>
<evidence type="ECO:0000256" key="6">
    <source>
        <dbReference type="ARBA" id="ARBA00023163"/>
    </source>
</evidence>
<dbReference type="Proteomes" id="UP001152803">
    <property type="component" value="Unassembled WGS sequence"/>
</dbReference>
<feature type="compositionally biased region" description="Polar residues" evidence="8">
    <location>
        <begin position="806"/>
        <end position="826"/>
    </location>
</feature>
<feature type="region of interest" description="Disordered" evidence="8">
    <location>
        <begin position="774"/>
        <end position="848"/>
    </location>
</feature>
<organism evidence="10 11">
    <name type="scientific">Conger conger</name>
    <name type="common">Conger eel</name>
    <name type="synonym">Muraena conger</name>
    <dbReference type="NCBI Taxonomy" id="82655"/>
    <lineage>
        <taxon>Eukaryota</taxon>
        <taxon>Metazoa</taxon>
        <taxon>Chordata</taxon>
        <taxon>Craniata</taxon>
        <taxon>Vertebrata</taxon>
        <taxon>Euteleostomi</taxon>
        <taxon>Actinopterygii</taxon>
        <taxon>Neopterygii</taxon>
        <taxon>Teleostei</taxon>
        <taxon>Anguilliformes</taxon>
        <taxon>Congridae</taxon>
        <taxon>Conger</taxon>
    </lineage>
</organism>
<feature type="compositionally biased region" description="Basic and acidic residues" evidence="8">
    <location>
        <begin position="190"/>
        <end position="201"/>
    </location>
</feature>
<dbReference type="OrthoDB" id="2434995at2759"/>
<dbReference type="PANTHER" id="PTHR23210:SF26">
    <property type="entry name" value="ACTIVATING TRANSCRIPTION FACTOR 7-INTERACTING PROTEIN 1"/>
    <property type="match status" value="1"/>
</dbReference>
<dbReference type="InterPro" id="IPR013783">
    <property type="entry name" value="Ig-like_fold"/>
</dbReference>
<keyword evidence="5" id="KW-0010">Activator</keyword>
<comment type="similarity">
    <text evidence="2">Belongs to the MCAF family.</text>
</comment>
<reference evidence="10" key="1">
    <citation type="journal article" date="2023" name="Science">
        <title>Genome structures resolve the early diversification of teleost fishes.</title>
        <authorList>
            <person name="Parey E."/>
            <person name="Louis A."/>
            <person name="Montfort J."/>
            <person name="Bouchez O."/>
            <person name="Roques C."/>
            <person name="Iampietro C."/>
            <person name="Lluch J."/>
            <person name="Castinel A."/>
            <person name="Donnadieu C."/>
            <person name="Desvignes T."/>
            <person name="Floi Bucao C."/>
            <person name="Jouanno E."/>
            <person name="Wen M."/>
            <person name="Mejri S."/>
            <person name="Dirks R."/>
            <person name="Jansen H."/>
            <person name="Henkel C."/>
            <person name="Chen W.J."/>
            <person name="Zahm M."/>
            <person name="Cabau C."/>
            <person name="Klopp C."/>
            <person name="Thompson A.W."/>
            <person name="Robinson-Rechavi M."/>
            <person name="Braasch I."/>
            <person name="Lecointre G."/>
            <person name="Bobe J."/>
            <person name="Postlethwait J.H."/>
            <person name="Berthelot C."/>
            <person name="Roest Crollius H."/>
            <person name="Guiguen Y."/>
        </authorList>
    </citation>
    <scope>NUCLEOTIDE SEQUENCE</scope>
    <source>
        <strain evidence="10">Concon-B</strain>
    </source>
</reference>
<dbReference type="GO" id="GO:0005634">
    <property type="term" value="C:nucleus"/>
    <property type="evidence" value="ECO:0007669"/>
    <property type="project" value="UniProtKB-SubCell"/>
</dbReference>
<dbReference type="PANTHER" id="PTHR23210">
    <property type="entry name" value="ACTIVATING TRANSCRIPTION FACTOR 7 INTERACTING PROTEIN"/>
    <property type="match status" value="1"/>
</dbReference>
<feature type="domain" description="Fibronectin type-III" evidence="9">
    <location>
        <begin position="946"/>
        <end position="1056"/>
    </location>
</feature>
<feature type="compositionally biased region" description="Basic and acidic residues" evidence="8">
    <location>
        <begin position="227"/>
        <end position="238"/>
    </location>
</feature>
<dbReference type="Pfam" id="PF16788">
    <property type="entry name" value="ATF7IP_BD"/>
    <property type="match status" value="1"/>
</dbReference>
<dbReference type="PROSITE" id="PS50853">
    <property type="entry name" value="FN3"/>
    <property type="match status" value="1"/>
</dbReference>
<dbReference type="Pfam" id="PF16794">
    <property type="entry name" value="fn3_4"/>
    <property type="match status" value="1"/>
</dbReference>
<dbReference type="EMBL" id="JAFJMO010000016">
    <property type="protein sequence ID" value="KAJ8254309.1"/>
    <property type="molecule type" value="Genomic_DNA"/>
</dbReference>
<feature type="compositionally biased region" description="Polar residues" evidence="8">
    <location>
        <begin position="725"/>
        <end position="745"/>
    </location>
</feature>
<dbReference type="Gene3D" id="2.60.40.10">
    <property type="entry name" value="Immunoglobulins"/>
    <property type="match status" value="1"/>
</dbReference>
<dbReference type="InterPro" id="IPR026085">
    <property type="entry name" value="ATF7-int"/>
</dbReference>
<dbReference type="GO" id="GO:0005667">
    <property type="term" value="C:transcription regulator complex"/>
    <property type="evidence" value="ECO:0007669"/>
    <property type="project" value="TreeGrafter"/>
</dbReference>
<comment type="caution">
    <text evidence="10">The sequence shown here is derived from an EMBL/GenBank/DDBJ whole genome shotgun (WGS) entry which is preliminary data.</text>
</comment>
<feature type="compositionally biased region" description="Basic and acidic residues" evidence="8">
    <location>
        <begin position="167"/>
        <end position="183"/>
    </location>
</feature>